<organism evidence="2 3">
    <name type="scientific">Brassica carinata</name>
    <name type="common">Ethiopian mustard</name>
    <name type="synonym">Abyssinian cabbage</name>
    <dbReference type="NCBI Taxonomy" id="52824"/>
    <lineage>
        <taxon>Eukaryota</taxon>
        <taxon>Viridiplantae</taxon>
        <taxon>Streptophyta</taxon>
        <taxon>Embryophyta</taxon>
        <taxon>Tracheophyta</taxon>
        <taxon>Spermatophyta</taxon>
        <taxon>Magnoliopsida</taxon>
        <taxon>eudicotyledons</taxon>
        <taxon>Gunneridae</taxon>
        <taxon>Pentapetalae</taxon>
        <taxon>rosids</taxon>
        <taxon>malvids</taxon>
        <taxon>Brassicales</taxon>
        <taxon>Brassicaceae</taxon>
        <taxon>Brassiceae</taxon>
        <taxon>Brassica</taxon>
    </lineage>
</organism>
<dbReference type="InterPro" id="IPR004993">
    <property type="entry name" value="GH3"/>
</dbReference>
<evidence type="ECO:0000259" key="1">
    <source>
        <dbReference type="Pfam" id="PF23572"/>
    </source>
</evidence>
<keyword evidence="3" id="KW-1185">Reference proteome</keyword>
<gene>
    <name evidence="2" type="ORF">Bca52824_062406</name>
</gene>
<evidence type="ECO:0000313" key="2">
    <source>
        <dbReference type="EMBL" id="KAG2267851.1"/>
    </source>
</evidence>
<dbReference type="Proteomes" id="UP000886595">
    <property type="component" value="Unassembled WGS sequence"/>
</dbReference>
<dbReference type="PANTHER" id="PTHR31901">
    <property type="entry name" value="GH3 DOMAIN-CONTAINING PROTEIN"/>
    <property type="match status" value="1"/>
</dbReference>
<comment type="caution">
    <text evidence="2">The sequence shown here is derived from an EMBL/GenBank/DDBJ whole genome shotgun (WGS) entry which is preliminary data.</text>
</comment>
<dbReference type="GO" id="GO:0016881">
    <property type="term" value="F:acid-amino acid ligase activity"/>
    <property type="evidence" value="ECO:0007669"/>
    <property type="project" value="TreeGrafter"/>
</dbReference>
<dbReference type="Pfam" id="PF23572">
    <property type="entry name" value="GH3_C"/>
    <property type="match status" value="1"/>
</dbReference>
<dbReference type="GO" id="GO:0005737">
    <property type="term" value="C:cytoplasm"/>
    <property type="evidence" value="ECO:0007669"/>
    <property type="project" value="TreeGrafter"/>
</dbReference>
<evidence type="ECO:0000313" key="3">
    <source>
        <dbReference type="Proteomes" id="UP000886595"/>
    </source>
</evidence>
<sequence>MAPQFRFVQPTTEEDLLKALARTTAVLESSDLMLTGFTCYADVSTVPGHYVFYMELKAKVNYNSTDVLPLVLVECCRVMEESLGGSYSSFRRKDGQIGHLEIRVVQKGTFESLMNFFVSRGSPIPQYKTPICINSADALKV</sequence>
<dbReference type="AlphaFoldDB" id="A0A8X7QCN4"/>
<dbReference type="InterPro" id="IPR055378">
    <property type="entry name" value="GH3_C"/>
</dbReference>
<name>A0A8X7QCN4_BRACI</name>
<proteinExistence type="predicted"/>
<dbReference type="OrthoDB" id="1099492at2759"/>
<dbReference type="EMBL" id="JAAMPC010000013">
    <property type="protein sequence ID" value="KAG2267851.1"/>
    <property type="molecule type" value="Genomic_DNA"/>
</dbReference>
<reference evidence="2 3" key="1">
    <citation type="submission" date="2020-02" db="EMBL/GenBank/DDBJ databases">
        <authorList>
            <person name="Ma Q."/>
            <person name="Huang Y."/>
            <person name="Song X."/>
            <person name="Pei D."/>
        </authorList>
    </citation>
    <scope>NUCLEOTIDE SEQUENCE [LARGE SCALE GENOMIC DNA]</scope>
    <source>
        <strain evidence="2">Sxm20200214</strain>
        <tissue evidence="2">Leaf</tissue>
    </source>
</reference>
<dbReference type="PANTHER" id="PTHR31901:SF88">
    <property type="entry name" value="GENOME ASSEMBLY, CHROMOSOME: A06"/>
    <property type="match status" value="1"/>
</dbReference>
<feature type="domain" description="GH3 C-terminal" evidence="1">
    <location>
        <begin position="14"/>
        <end position="136"/>
    </location>
</feature>
<protein>
    <recommendedName>
        <fullName evidence="1">GH3 C-terminal domain-containing protein</fullName>
    </recommendedName>
</protein>
<accession>A0A8X7QCN4</accession>